<feature type="compositionally biased region" description="Polar residues" evidence="1">
    <location>
        <begin position="570"/>
        <end position="589"/>
    </location>
</feature>
<feature type="signal peptide" evidence="2">
    <location>
        <begin position="1"/>
        <end position="20"/>
    </location>
</feature>
<evidence type="ECO:0000313" key="4">
    <source>
        <dbReference type="Proteomes" id="UP000248745"/>
    </source>
</evidence>
<evidence type="ECO:0008006" key="5">
    <source>
        <dbReference type="Google" id="ProtNLM"/>
    </source>
</evidence>
<evidence type="ECO:0000256" key="1">
    <source>
        <dbReference type="SAM" id="MobiDB-lite"/>
    </source>
</evidence>
<gene>
    <name evidence="3" type="ORF">DN068_16080</name>
</gene>
<organism evidence="3 4">
    <name type="scientific">Taibaiella soli</name>
    <dbReference type="NCBI Taxonomy" id="1649169"/>
    <lineage>
        <taxon>Bacteria</taxon>
        <taxon>Pseudomonadati</taxon>
        <taxon>Bacteroidota</taxon>
        <taxon>Chitinophagia</taxon>
        <taxon>Chitinophagales</taxon>
        <taxon>Chitinophagaceae</taxon>
        <taxon>Taibaiella</taxon>
    </lineage>
</organism>
<feature type="region of interest" description="Disordered" evidence="1">
    <location>
        <begin position="570"/>
        <end position="591"/>
    </location>
</feature>
<comment type="caution">
    <text evidence="3">The sequence shown here is derived from an EMBL/GenBank/DDBJ whole genome shotgun (WGS) entry which is preliminary data.</text>
</comment>
<name>A0A2W2AD79_9BACT</name>
<dbReference type="Proteomes" id="UP000248745">
    <property type="component" value="Unassembled WGS sequence"/>
</dbReference>
<keyword evidence="4" id="KW-1185">Reference proteome</keyword>
<dbReference type="OrthoDB" id="1041391at2"/>
<evidence type="ECO:0000313" key="3">
    <source>
        <dbReference type="EMBL" id="PZF71592.1"/>
    </source>
</evidence>
<feature type="region of interest" description="Disordered" evidence="1">
    <location>
        <begin position="611"/>
        <end position="651"/>
    </location>
</feature>
<dbReference type="RefSeq" id="WP_110999966.1">
    <property type="nucleotide sequence ID" value="NZ_QKTW01000022.1"/>
</dbReference>
<feature type="compositionally biased region" description="Basic and acidic residues" evidence="1">
    <location>
        <begin position="611"/>
        <end position="622"/>
    </location>
</feature>
<keyword evidence="2" id="KW-0732">Signal</keyword>
<reference evidence="3 4" key="1">
    <citation type="submission" date="2018-06" db="EMBL/GenBank/DDBJ databases">
        <title>Mucibacter soli gen. nov., sp. nov., a new member of the family Chitinophagaceae producing mucin.</title>
        <authorList>
            <person name="Kim M.-K."/>
            <person name="Park S."/>
            <person name="Kim T.-S."/>
            <person name="Joung Y."/>
            <person name="Han J.-H."/>
            <person name="Kim S.B."/>
        </authorList>
    </citation>
    <scope>NUCLEOTIDE SEQUENCE [LARGE SCALE GENOMIC DNA]</scope>
    <source>
        <strain evidence="3 4">R1-15</strain>
    </source>
</reference>
<sequence>MKAIKYILLLAAFFPLKSMASADSTAKSYFYVAKQHLEGMLAGKEQMSYEEAIYQIENAWWKGRLRHSTFKAALDFHVGNIERIIEGNTDSIYMNPKRSLLETVEEKRTNYKNALTNYAIYSYMTRKTTFGINGNLLRHHPYQYSYNDPFGTDDWTNTQVNQLLRKNTGNCFALASLFKIFSERLNSKASLCTAPGHIYIRHADEKGTKYNVELSSNQAFPGTGTLETLTYTPDEATKKGIALRELDLKQSIALCLVYLAKGYEYKFGVKDDPFMLACSETALQYDDHNLNAMLLKAEVMEHGLVKQNKTVAQLSAEKEFQDYQNWITHIFSYGYREMPYEMKNIMIKGWTRDTIITLSQQDHTPSRLKHATLKDTRYAGLSWGLFDEEIKTKPLERYGNTVFDTKKMKVVAFLKSDVLYNHYNFDPTVFALNVDPLAHKFPWQSPYSAMDNNPILKCDPTGASGVAAIKGDVIIIHSTNVYYGTGVTAKLAKQDAKNIEATWNAANAVKVINGKTYSVQFKITPQVMSVKDGEAARKANTDVETNYIGVGKYGANTNTNTHSVADNNRNLGGNDFDYNQQDFATGNKSSSHEQGHGWGWFDFGVNGDQYFDKGSGHNDKPNSDGSPNIMQDRNNVDESEWGDRKATQQDVDKLNINWQELGEKGKTNVGEISDHTQ</sequence>
<feature type="chain" id="PRO_5016021584" description="Transglutaminase-like domain-containing protein" evidence="2">
    <location>
        <begin position="21"/>
        <end position="677"/>
    </location>
</feature>
<feature type="compositionally biased region" description="Polar residues" evidence="1">
    <location>
        <begin position="623"/>
        <end position="633"/>
    </location>
</feature>
<dbReference type="AlphaFoldDB" id="A0A2W2AD79"/>
<evidence type="ECO:0000256" key="2">
    <source>
        <dbReference type="SAM" id="SignalP"/>
    </source>
</evidence>
<protein>
    <recommendedName>
        <fullName evidence="5">Transglutaminase-like domain-containing protein</fullName>
    </recommendedName>
</protein>
<feature type="compositionally biased region" description="Basic and acidic residues" evidence="1">
    <location>
        <begin position="641"/>
        <end position="651"/>
    </location>
</feature>
<accession>A0A2W2AD79</accession>
<dbReference type="EMBL" id="QKTW01000022">
    <property type="protein sequence ID" value="PZF71592.1"/>
    <property type="molecule type" value="Genomic_DNA"/>
</dbReference>
<proteinExistence type="predicted"/>